<dbReference type="InterPro" id="IPR036397">
    <property type="entry name" value="RNaseH_sf"/>
</dbReference>
<name>A0A409XA61_9AGAR</name>
<dbReference type="InterPro" id="IPR002156">
    <property type="entry name" value="RNaseH_domain"/>
</dbReference>
<dbReference type="SUPFAM" id="SSF53098">
    <property type="entry name" value="Ribonuclease H-like"/>
    <property type="match status" value="1"/>
</dbReference>
<reference evidence="4 5" key="1">
    <citation type="journal article" date="2018" name="Evol. Lett.">
        <title>Horizontal gene cluster transfer increased hallucinogenic mushroom diversity.</title>
        <authorList>
            <person name="Reynolds H.T."/>
            <person name="Vijayakumar V."/>
            <person name="Gluck-Thaler E."/>
            <person name="Korotkin H.B."/>
            <person name="Matheny P.B."/>
            <person name="Slot J.C."/>
        </authorList>
    </citation>
    <scope>NUCLEOTIDE SEQUENCE [LARGE SCALE GENOMIC DNA]</scope>
    <source>
        <strain evidence="4 5">2629</strain>
    </source>
</reference>
<organism evidence="4 5">
    <name type="scientific">Panaeolus cyanescens</name>
    <dbReference type="NCBI Taxonomy" id="181874"/>
    <lineage>
        <taxon>Eukaryota</taxon>
        <taxon>Fungi</taxon>
        <taxon>Dikarya</taxon>
        <taxon>Basidiomycota</taxon>
        <taxon>Agaricomycotina</taxon>
        <taxon>Agaricomycetes</taxon>
        <taxon>Agaricomycetidae</taxon>
        <taxon>Agaricales</taxon>
        <taxon>Agaricineae</taxon>
        <taxon>Galeropsidaceae</taxon>
        <taxon>Panaeolus</taxon>
    </lineage>
</organism>
<dbReference type="GO" id="GO:0003676">
    <property type="term" value="F:nucleic acid binding"/>
    <property type="evidence" value="ECO:0007669"/>
    <property type="project" value="InterPro"/>
</dbReference>
<dbReference type="InParanoid" id="A0A409XA61"/>
<dbReference type="InterPro" id="IPR050092">
    <property type="entry name" value="RNase_H"/>
</dbReference>
<dbReference type="Pfam" id="PF00075">
    <property type="entry name" value="RNase_H"/>
    <property type="match status" value="1"/>
</dbReference>
<feature type="domain" description="RNase H type-1" evidence="3">
    <location>
        <begin position="46"/>
        <end position="185"/>
    </location>
</feature>
<dbReference type="Proteomes" id="UP000284842">
    <property type="component" value="Unassembled WGS sequence"/>
</dbReference>
<dbReference type="AlphaFoldDB" id="A0A409XA61"/>
<comment type="caution">
    <text evidence="4">The sequence shown here is derived from an EMBL/GenBank/DDBJ whole genome shotgun (WGS) entry which is preliminary data.</text>
</comment>
<evidence type="ECO:0000313" key="4">
    <source>
        <dbReference type="EMBL" id="PPQ87610.1"/>
    </source>
</evidence>
<dbReference type="CDD" id="cd09276">
    <property type="entry name" value="Rnase_HI_RT_non_LTR"/>
    <property type="match status" value="1"/>
</dbReference>
<dbReference type="STRING" id="181874.A0A409XA61"/>
<dbReference type="EMBL" id="NHTK01004226">
    <property type="protein sequence ID" value="PPQ87610.1"/>
    <property type="molecule type" value="Genomic_DNA"/>
</dbReference>
<dbReference type="Gene3D" id="3.30.420.10">
    <property type="entry name" value="Ribonuclease H-like superfamily/Ribonuclease H"/>
    <property type="match status" value="1"/>
</dbReference>
<protein>
    <recommendedName>
        <fullName evidence="3">RNase H type-1 domain-containing protein</fullName>
    </recommendedName>
</protein>
<accession>A0A409XA61</accession>
<dbReference type="PROSITE" id="PS50879">
    <property type="entry name" value="RNASE_H_1"/>
    <property type="match status" value="1"/>
</dbReference>
<comment type="similarity">
    <text evidence="1">Belongs to the RNase H family.</text>
</comment>
<proteinExistence type="inferred from homology"/>
<sequence>MNRFDLPVEHMEKIVPHARLEWDTGRVSVEMGEDREEAITAEKERPCDKQDLFTDGSLTEEGVGGAAVWMRWGREKDRRTRRIGEPDENTVYEAELMGLTLGMDIALTNGFRGTIHIGMDNQAILTTIRTRRAKFAQFLWRGFERSVKEYLKRHRSNNIKLRWVPGHEGVEGNERADEAAKEAARTEREGDGEGGREGELDWIEEEVIPMSRAATRQRLMEQIKEKRKAEWKASTRFERINRYDPTLPSKTFSKLTAKMRRKQASIIFQMRTGHIQLQKHMSRIGKAESPL</sequence>
<dbReference type="InterPro" id="IPR012337">
    <property type="entry name" value="RNaseH-like_sf"/>
</dbReference>
<dbReference type="PANTHER" id="PTHR10642">
    <property type="entry name" value="RIBONUCLEASE H1"/>
    <property type="match status" value="1"/>
</dbReference>
<feature type="region of interest" description="Disordered" evidence="2">
    <location>
        <begin position="170"/>
        <end position="197"/>
    </location>
</feature>
<evidence type="ECO:0000256" key="2">
    <source>
        <dbReference type="SAM" id="MobiDB-lite"/>
    </source>
</evidence>
<gene>
    <name evidence="4" type="ORF">CVT24_007032</name>
</gene>
<evidence type="ECO:0000313" key="5">
    <source>
        <dbReference type="Proteomes" id="UP000284842"/>
    </source>
</evidence>
<dbReference type="GO" id="GO:0043137">
    <property type="term" value="P:DNA replication, removal of RNA primer"/>
    <property type="evidence" value="ECO:0007669"/>
    <property type="project" value="TreeGrafter"/>
</dbReference>
<evidence type="ECO:0000259" key="3">
    <source>
        <dbReference type="PROSITE" id="PS50879"/>
    </source>
</evidence>
<keyword evidence="5" id="KW-1185">Reference proteome</keyword>
<evidence type="ECO:0000256" key="1">
    <source>
        <dbReference type="ARBA" id="ARBA00005300"/>
    </source>
</evidence>
<dbReference type="GO" id="GO:0004523">
    <property type="term" value="F:RNA-DNA hybrid ribonuclease activity"/>
    <property type="evidence" value="ECO:0007669"/>
    <property type="project" value="InterPro"/>
</dbReference>
<dbReference type="PANTHER" id="PTHR10642:SF25">
    <property type="entry name" value="RNASE H TYPE-1 DOMAIN-CONTAINING PROTEIN"/>
    <property type="match status" value="1"/>
</dbReference>
<dbReference type="OrthoDB" id="3265515at2759"/>